<evidence type="ECO:0000313" key="3">
    <source>
        <dbReference type="Proteomes" id="UP000018159"/>
    </source>
</evidence>
<dbReference type="RefSeq" id="WP_155991352.1">
    <property type="nucleotide sequence ID" value="NZ_CBTY010000008.1"/>
</dbReference>
<name>V6ASX7_9ARCH</name>
<evidence type="ECO:0008006" key="4">
    <source>
        <dbReference type="Google" id="ProtNLM"/>
    </source>
</evidence>
<proteinExistence type="predicted"/>
<evidence type="ECO:0000313" key="2">
    <source>
        <dbReference type="EMBL" id="CDI05742.1"/>
    </source>
</evidence>
<dbReference type="STRING" id="1407055.NITUZ_30434"/>
<evidence type="ECO:0000256" key="1">
    <source>
        <dbReference type="SAM" id="MobiDB-lite"/>
    </source>
</evidence>
<comment type="caution">
    <text evidence="2">The sequence shown here is derived from an EMBL/GenBank/DDBJ whole genome shotgun (WGS) entry which is preliminary data.</text>
</comment>
<accession>V6ASX7</accession>
<sequence length="167" mass="18396">MSKLLLLFSVALISIGLLYGAYAHKSEVVDDYKIQVGWVKEPPIAGMKNAIEITVTKATASDKEMANSHDHVSHDKSQSHEDHSAHTNHVVAKNIDGVSGLNKSLEVDVVLNDKKTFLRLVESKTNKGTYYGVYVPDSSGYPLVHVVGKIKNTPMEITFHPEKVEVN</sequence>
<feature type="region of interest" description="Disordered" evidence="1">
    <location>
        <begin position="62"/>
        <end position="85"/>
    </location>
</feature>
<gene>
    <name evidence="2" type="ORF">NITUZ_30434</name>
</gene>
<reference evidence="2 3" key="1">
    <citation type="journal article" date="2013" name="PLoS ONE">
        <title>Enrichment and Genome Sequence of the Group I.1a Ammonia-Oxidizing Archaeon ?Ca. Nitrosotenuis uzonensis? Representing a Clade Globally.</title>
        <authorList>
            <person name="Lebedeva E.V."/>
            <person name="Hatzenpichler R."/>
            <person name="Pelletier E."/>
            <person name="Schuster N."/>
            <person name="Hauzmayer S."/>
            <person name="Bulaev A."/>
            <person name="Grigor'eva N.V."/>
            <person name="Galushko A."/>
            <person name="Schmid M."/>
            <person name="Palatinszky M."/>
            <person name="Le Paslier D."/>
            <person name="Daims H."/>
            <person name="Wagner M."/>
        </authorList>
    </citation>
    <scope>NUCLEOTIDE SEQUENCE [LARGE SCALE GENOMIC DNA]</scope>
    <source>
        <strain evidence="2 3">N4</strain>
    </source>
</reference>
<organism evidence="2 3">
    <name type="scientific">Candidatus Nitrosotenuis uzonensis</name>
    <dbReference type="NCBI Taxonomy" id="1407055"/>
    <lineage>
        <taxon>Archaea</taxon>
        <taxon>Nitrososphaerota</taxon>
        <taxon>Candidatus Nitrosotenuis</taxon>
    </lineage>
</organism>
<keyword evidence="3" id="KW-1185">Reference proteome</keyword>
<dbReference type="OrthoDB" id="12224at2157"/>
<dbReference type="AlphaFoldDB" id="V6ASX7"/>
<dbReference type="EMBL" id="CBTY010000008">
    <property type="protein sequence ID" value="CDI05742.1"/>
    <property type="molecule type" value="Genomic_DNA"/>
</dbReference>
<protein>
    <recommendedName>
        <fullName evidence="4">YtkA-like domain-containing protein</fullName>
    </recommendedName>
</protein>
<dbReference type="Proteomes" id="UP000018159">
    <property type="component" value="Unassembled WGS sequence"/>
</dbReference>